<reference evidence="2" key="1">
    <citation type="submission" date="2018-05" db="EMBL/GenBank/DDBJ databases">
        <authorList>
            <person name="Lanie J.A."/>
            <person name="Ng W.-L."/>
            <person name="Kazmierczak K.M."/>
            <person name="Andrzejewski T.M."/>
            <person name="Davidsen T.M."/>
            <person name="Wayne K.J."/>
            <person name="Tettelin H."/>
            <person name="Glass J.I."/>
            <person name="Rusch D."/>
            <person name="Podicherti R."/>
            <person name="Tsui H.-C.T."/>
            <person name="Winkler M.E."/>
        </authorList>
    </citation>
    <scope>NUCLEOTIDE SEQUENCE</scope>
</reference>
<protein>
    <recommendedName>
        <fullName evidence="1">Carboxymuconolactone decarboxylase-like domain-containing protein</fullName>
    </recommendedName>
</protein>
<sequence>MSRMPSLTRGELSLKEQGIFDDIAAKRGSVYGPFPVLLNSPKVAGLTAKLGEYLRFESSLDPAILQLVTLTVAREWDCQCQWTDHEPQALKTGVSKATIDALKDR</sequence>
<organism evidence="2">
    <name type="scientific">marine metagenome</name>
    <dbReference type="NCBI Taxonomy" id="408172"/>
    <lineage>
        <taxon>unclassified sequences</taxon>
        <taxon>metagenomes</taxon>
        <taxon>ecological metagenomes</taxon>
    </lineage>
</organism>
<feature type="domain" description="Carboxymuconolactone decarboxylase-like" evidence="1">
    <location>
        <begin position="41"/>
        <end position="101"/>
    </location>
</feature>
<evidence type="ECO:0000313" key="2">
    <source>
        <dbReference type="EMBL" id="SVE52130.1"/>
    </source>
</evidence>
<dbReference type="Gene3D" id="1.20.1290.10">
    <property type="entry name" value="AhpD-like"/>
    <property type="match status" value="1"/>
</dbReference>
<dbReference type="EMBL" id="UINC01223084">
    <property type="protein sequence ID" value="SVE52130.1"/>
    <property type="molecule type" value="Genomic_DNA"/>
</dbReference>
<dbReference type="Pfam" id="PF02627">
    <property type="entry name" value="CMD"/>
    <property type="match status" value="1"/>
</dbReference>
<name>A0A383E6Q8_9ZZZZ</name>
<dbReference type="InterPro" id="IPR003779">
    <property type="entry name" value="CMD-like"/>
</dbReference>
<dbReference type="InterPro" id="IPR029032">
    <property type="entry name" value="AhpD-like"/>
</dbReference>
<gene>
    <name evidence="2" type="ORF">METZ01_LOCUS504984</name>
</gene>
<accession>A0A383E6Q8</accession>
<dbReference type="PANTHER" id="PTHR34846:SF11">
    <property type="entry name" value="4-CARBOXYMUCONOLACTONE DECARBOXYLASE FAMILY PROTEIN (AFU_ORTHOLOGUE AFUA_6G11590)"/>
    <property type="match status" value="1"/>
</dbReference>
<feature type="non-terminal residue" evidence="2">
    <location>
        <position position="105"/>
    </location>
</feature>
<dbReference type="SUPFAM" id="SSF69118">
    <property type="entry name" value="AhpD-like"/>
    <property type="match status" value="1"/>
</dbReference>
<proteinExistence type="predicted"/>
<dbReference type="AlphaFoldDB" id="A0A383E6Q8"/>
<dbReference type="PANTHER" id="PTHR34846">
    <property type="entry name" value="4-CARBOXYMUCONOLACTONE DECARBOXYLASE FAMILY PROTEIN (AFU_ORTHOLOGUE AFUA_6G11590)"/>
    <property type="match status" value="1"/>
</dbReference>
<evidence type="ECO:0000259" key="1">
    <source>
        <dbReference type="Pfam" id="PF02627"/>
    </source>
</evidence>